<dbReference type="InterPro" id="IPR045865">
    <property type="entry name" value="ACT-like_dom_sf"/>
</dbReference>
<dbReference type="NCBIfam" id="NF001220">
    <property type="entry name" value="PRK00194.1"/>
    <property type="match status" value="1"/>
</dbReference>
<dbReference type="SUPFAM" id="SSF55021">
    <property type="entry name" value="ACT-like"/>
    <property type="match status" value="1"/>
</dbReference>
<dbReference type="InterPro" id="IPR002912">
    <property type="entry name" value="ACT_dom"/>
</dbReference>
<comment type="caution">
    <text evidence="3">The sequence shown here is derived from an EMBL/GenBank/DDBJ whole genome shotgun (WGS) entry which is preliminary data.</text>
</comment>
<dbReference type="PANTHER" id="PTHR34875">
    <property type="entry name" value="UPF0237 PROTEIN MJ1558"/>
    <property type="match status" value="1"/>
</dbReference>
<dbReference type="PROSITE" id="PS51671">
    <property type="entry name" value="ACT"/>
    <property type="match status" value="1"/>
</dbReference>
<dbReference type="InterPro" id="IPR022986">
    <property type="entry name" value="UPF0237_ACT"/>
</dbReference>
<dbReference type="CDD" id="cd04872">
    <property type="entry name" value="ACT_1ZPV"/>
    <property type="match status" value="1"/>
</dbReference>
<dbReference type="Pfam" id="PF13740">
    <property type="entry name" value="ACT_6"/>
    <property type="match status" value="1"/>
</dbReference>
<evidence type="ECO:0000259" key="2">
    <source>
        <dbReference type="PROSITE" id="PS51671"/>
    </source>
</evidence>
<dbReference type="AlphaFoldDB" id="A0A2M7AWQ3"/>
<dbReference type="Gene3D" id="3.30.70.260">
    <property type="match status" value="1"/>
</dbReference>
<comment type="similarity">
    <text evidence="1">Belongs to the UPF0237 family.</text>
</comment>
<sequence length="100" mass="11432">MIREKRDLKPKDLAIITIIGKDRTGVVAHVSQALYEENVNIEDISQTIMGNNFVMVMLVDLKNAKKDISGLRKKLEKVGEKIGQQIQIQNEKIFESMHRV</sequence>
<dbReference type="PANTHER" id="PTHR34875:SF6">
    <property type="entry name" value="UPF0237 PROTEIN MJ1558"/>
    <property type="match status" value="1"/>
</dbReference>
<feature type="domain" description="ACT" evidence="2">
    <location>
        <begin position="15"/>
        <end position="89"/>
    </location>
</feature>
<dbReference type="HAMAP" id="MF_01054">
    <property type="entry name" value="UPF0237"/>
    <property type="match status" value="1"/>
</dbReference>
<reference evidence="4" key="1">
    <citation type="submission" date="2017-09" db="EMBL/GenBank/DDBJ databases">
        <title>Depth-based differentiation of microbial function through sediment-hosted aquifers and enrichment of novel symbionts in the deep terrestrial subsurface.</title>
        <authorList>
            <person name="Probst A.J."/>
            <person name="Ladd B."/>
            <person name="Jarett J.K."/>
            <person name="Geller-Mcgrath D.E."/>
            <person name="Sieber C.M.K."/>
            <person name="Emerson J.B."/>
            <person name="Anantharaman K."/>
            <person name="Thomas B.C."/>
            <person name="Malmstrom R."/>
            <person name="Stieglmeier M."/>
            <person name="Klingl A."/>
            <person name="Woyke T."/>
            <person name="Ryan C.M."/>
            <person name="Banfield J.F."/>
        </authorList>
    </citation>
    <scope>NUCLEOTIDE SEQUENCE [LARGE SCALE GENOMIC DNA]</scope>
</reference>
<protein>
    <recommendedName>
        <fullName evidence="1">UPF0237 protein COS76_03050</fullName>
    </recommendedName>
</protein>
<dbReference type="InterPro" id="IPR050990">
    <property type="entry name" value="UPF0237/GcvR_regulator"/>
</dbReference>
<organism evidence="3 4">
    <name type="scientific">Candidatus Portnoybacteria bacterium CG06_land_8_20_14_3_00_39_12</name>
    <dbReference type="NCBI Taxonomy" id="1974809"/>
    <lineage>
        <taxon>Bacteria</taxon>
        <taxon>Candidatus Portnoyibacteriota</taxon>
    </lineage>
</organism>
<dbReference type="Proteomes" id="UP000228775">
    <property type="component" value="Unassembled WGS sequence"/>
</dbReference>
<dbReference type="EMBL" id="PEVY01000064">
    <property type="protein sequence ID" value="PIU75016.1"/>
    <property type="molecule type" value="Genomic_DNA"/>
</dbReference>
<proteinExistence type="inferred from homology"/>
<evidence type="ECO:0000256" key="1">
    <source>
        <dbReference type="HAMAP-Rule" id="MF_01054"/>
    </source>
</evidence>
<name>A0A2M7AWQ3_9BACT</name>
<gene>
    <name evidence="3" type="ORF">COS76_03050</name>
</gene>
<evidence type="ECO:0000313" key="3">
    <source>
        <dbReference type="EMBL" id="PIU75016.1"/>
    </source>
</evidence>
<accession>A0A2M7AWQ3</accession>
<evidence type="ECO:0000313" key="4">
    <source>
        <dbReference type="Proteomes" id="UP000228775"/>
    </source>
</evidence>